<protein>
    <submittedName>
        <fullName evidence="2">Putative MetA-pathway of phenol degradation</fullName>
    </submittedName>
</protein>
<feature type="chain" id="PRO_5011458881" evidence="1">
    <location>
        <begin position="27"/>
        <end position="298"/>
    </location>
</feature>
<sequence length="298" mass="31485">MPDLSRLAAPILGLAAFLVAECSADAADAPAGTSAPDKSGYTLFNPTPDALMRAFEPERPAKASNPFTVDAGHFQIETDLFNYTHTNSLDAGNQFYETADPTLKLGVTNWMDVEVNFNAYQNSLTHSNLTGALLANGHGFGDTIFKVKVNAFGNDGGAVALGFIPYIKVPSAAPGLGNGVVEGGLIAPLQINLPQDFSLVLQTEFDALKDANDSRRHANFVNLASLTHPLSFISKDLSVTVEFYSAVGTDSATPAVYTFDAGLAYLITPNLQLDVGANFGLTKASPDVNVYTGVSARF</sequence>
<dbReference type="EMBL" id="FOSN01000003">
    <property type="protein sequence ID" value="SFK20060.1"/>
    <property type="molecule type" value="Genomic_DNA"/>
</dbReference>
<dbReference type="InterPro" id="IPR025737">
    <property type="entry name" value="FApF"/>
</dbReference>
<name>A0A1I3XKR1_9HYPH</name>
<dbReference type="Proteomes" id="UP000198755">
    <property type="component" value="Unassembled WGS sequence"/>
</dbReference>
<gene>
    <name evidence="2" type="ORF">SAMN05444581_103215</name>
</gene>
<keyword evidence="1" id="KW-0732">Signal</keyword>
<dbReference type="OrthoDB" id="189778at2"/>
<dbReference type="Pfam" id="PF13557">
    <property type="entry name" value="Phenol_MetA_deg"/>
    <property type="match status" value="1"/>
</dbReference>
<reference evidence="2 3" key="1">
    <citation type="submission" date="2016-10" db="EMBL/GenBank/DDBJ databases">
        <authorList>
            <person name="de Groot N.N."/>
        </authorList>
    </citation>
    <scope>NUCLEOTIDE SEQUENCE [LARGE SCALE GENOMIC DNA]</scope>
    <source>
        <strain evidence="2 3">NE2</strain>
    </source>
</reference>
<evidence type="ECO:0000256" key="1">
    <source>
        <dbReference type="SAM" id="SignalP"/>
    </source>
</evidence>
<evidence type="ECO:0000313" key="3">
    <source>
        <dbReference type="Proteomes" id="UP000198755"/>
    </source>
</evidence>
<proteinExistence type="predicted"/>
<keyword evidence="3" id="KW-1185">Reference proteome</keyword>
<evidence type="ECO:0000313" key="2">
    <source>
        <dbReference type="EMBL" id="SFK20060.1"/>
    </source>
</evidence>
<dbReference type="AlphaFoldDB" id="A0A1I3XKR1"/>
<accession>A0A1I3XKR1</accession>
<organism evidence="2 3">
    <name type="scientific">Methylocapsa palsarum</name>
    <dbReference type="NCBI Taxonomy" id="1612308"/>
    <lineage>
        <taxon>Bacteria</taxon>
        <taxon>Pseudomonadati</taxon>
        <taxon>Pseudomonadota</taxon>
        <taxon>Alphaproteobacteria</taxon>
        <taxon>Hyphomicrobiales</taxon>
        <taxon>Beijerinckiaceae</taxon>
        <taxon>Methylocapsa</taxon>
    </lineage>
</organism>
<dbReference type="RefSeq" id="WP_091679539.1">
    <property type="nucleotide sequence ID" value="NZ_FOSN01000003.1"/>
</dbReference>
<feature type="signal peptide" evidence="1">
    <location>
        <begin position="1"/>
        <end position="26"/>
    </location>
</feature>